<keyword evidence="3" id="KW-1185">Reference proteome</keyword>
<dbReference type="PANTHER" id="PTHR37540">
    <property type="entry name" value="TRANSCRIPTION FACTOR (ACR-2), PUTATIVE-RELATED-RELATED"/>
    <property type="match status" value="1"/>
</dbReference>
<protein>
    <submittedName>
        <fullName evidence="2">Transcriptional regulator family: Fungal Specific TF</fullName>
    </submittedName>
</protein>
<proteinExistence type="predicted"/>
<accession>A0AAD6MRQ9</accession>
<evidence type="ECO:0000313" key="3">
    <source>
        <dbReference type="Proteomes" id="UP001215712"/>
    </source>
</evidence>
<dbReference type="AlphaFoldDB" id="A0AAD6MRQ9"/>
<dbReference type="EMBL" id="JAQJAN010000019">
    <property type="protein sequence ID" value="KAJ5709340.1"/>
    <property type="molecule type" value="Genomic_DNA"/>
</dbReference>
<feature type="compositionally biased region" description="Polar residues" evidence="1">
    <location>
        <begin position="100"/>
        <end position="116"/>
    </location>
</feature>
<dbReference type="InterPro" id="IPR021858">
    <property type="entry name" value="Fun_TF"/>
</dbReference>
<dbReference type="Pfam" id="PF11951">
    <property type="entry name" value="Fungal_trans_2"/>
    <property type="match status" value="1"/>
</dbReference>
<gene>
    <name evidence="2" type="ORF">N7493_010674</name>
</gene>
<feature type="compositionally biased region" description="Polar residues" evidence="1">
    <location>
        <begin position="56"/>
        <end position="82"/>
    </location>
</feature>
<feature type="region of interest" description="Disordered" evidence="1">
    <location>
        <begin position="56"/>
        <end position="193"/>
    </location>
</feature>
<feature type="compositionally biased region" description="Low complexity" evidence="1">
    <location>
        <begin position="179"/>
        <end position="189"/>
    </location>
</feature>
<sequence>MDEKVPLRGYEHTLPVLSRPSAAAWPVTDPTPHTDPYTGAPIPATLIPTALPANTTAQGSVPVSASDANLTSNSHSSGSKPSTEPERNGSTKVRKPRKAANTTGKSTLFWVNTDQETAAAGTKEETLKRIRSHVMSEHNRKKRLENTKRYKSKTWKHLPFQPEHISGGVGPPRPPAPPSSASSSTSASNESRRVSYAFEDNENKELIPVTHTSGYYYPPVSAEAWDDTGFDGVVGYQSRPAAPPIWTYVGPGAHDPFNTGHTQLTDRMMRHLQNFLWDLTQEAHPLQTRYKPKLQAHWAALIQRDPTVLHAVICMSTSNAAMRRGELPVRDPTQPHSALVVDTFHHRGETIRLVNKGLSDPVKAASDELIAAVSTLLTIEIASGNPDYLKIHLAGLRQMIGLRKNFADVPPDVRFQISWTDIRVACMAMTKPIFPFVRSTRPAGFSLLPPTDDVALTASRLISLMKIPGIFSESLSKIIYDLLELSWYAEWIKGGSGFKDFSEETEDYFNFEVLSVEYSLHTDRYLPTGQVKGDNSIEGCSRLACLCFHNSAIWSFYPMIAPLLPKPILALRAALEATIPTGLFALCRDLLIWLLFIGAACSQVMPAERTYFVTELATAAHLHGVTSWQECRGILLGYFYADRVHLPMLRQIWQEVQMQQVDVSPVSA</sequence>
<feature type="compositionally biased region" description="Basic and acidic residues" evidence="1">
    <location>
        <begin position="122"/>
        <end position="148"/>
    </location>
</feature>
<comment type="caution">
    <text evidence="2">The sequence shown here is derived from an EMBL/GenBank/DDBJ whole genome shotgun (WGS) entry which is preliminary data.</text>
</comment>
<reference evidence="2" key="1">
    <citation type="journal article" date="2023" name="IMA Fungus">
        <title>Comparative genomic study of the Penicillium genus elucidates a diverse pangenome and 15 lateral gene transfer events.</title>
        <authorList>
            <person name="Petersen C."/>
            <person name="Sorensen T."/>
            <person name="Nielsen M.R."/>
            <person name="Sondergaard T.E."/>
            <person name="Sorensen J.L."/>
            <person name="Fitzpatrick D.A."/>
            <person name="Frisvad J.C."/>
            <person name="Nielsen K.L."/>
        </authorList>
    </citation>
    <scope>NUCLEOTIDE SEQUENCE</scope>
    <source>
        <strain evidence="2">IBT 17514</strain>
    </source>
</reference>
<organism evidence="2 3">
    <name type="scientific">Penicillium malachiteum</name>
    <dbReference type="NCBI Taxonomy" id="1324776"/>
    <lineage>
        <taxon>Eukaryota</taxon>
        <taxon>Fungi</taxon>
        <taxon>Dikarya</taxon>
        <taxon>Ascomycota</taxon>
        <taxon>Pezizomycotina</taxon>
        <taxon>Eurotiomycetes</taxon>
        <taxon>Eurotiomycetidae</taxon>
        <taxon>Eurotiales</taxon>
        <taxon>Aspergillaceae</taxon>
        <taxon>Penicillium</taxon>
    </lineage>
</organism>
<dbReference type="Proteomes" id="UP001215712">
    <property type="component" value="Unassembled WGS sequence"/>
</dbReference>
<reference evidence="2" key="2">
    <citation type="submission" date="2023-01" db="EMBL/GenBank/DDBJ databases">
        <authorList>
            <person name="Petersen C."/>
        </authorList>
    </citation>
    <scope>NUCLEOTIDE SEQUENCE</scope>
    <source>
        <strain evidence="2">IBT 17514</strain>
    </source>
</reference>
<dbReference type="PANTHER" id="PTHR37540:SF5">
    <property type="entry name" value="TRANSCRIPTION FACTOR DOMAIN-CONTAINING PROTEIN"/>
    <property type="match status" value="1"/>
</dbReference>
<evidence type="ECO:0000256" key="1">
    <source>
        <dbReference type="SAM" id="MobiDB-lite"/>
    </source>
</evidence>
<name>A0AAD6MRQ9_9EURO</name>
<evidence type="ECO:0000313" key="2">
    <source>
        <dbReference type="EMBL" id="KAJ5709340.1"/>
    </source>
</evidence>